<dbReference type="Pfam" id="PF11387">
    <property type="entry name" value="DUF2795"/>
    <property type="match status" value="1"/>
</dbReference>
<accession>A0A5Q0H5W2</accession>
<keyword evidence="2" id="KW-1185">Reference proteome</keyword>
<dbReference type="KEGG" id="ssyi:EKG83_33130"/>
<evidence type="ECO:0000313" key="1">
    <source>
        <dbReference type="EMBL" id="QFZ21596.1"/>
    </source>
</evidence>
<dbReference type="RefSeq" id="WP_033434669.1">
    <property type="nucleotide sequence ID" value="NZ_CP034550.1"/>
</dbReference>
<dbReference type="OrthoDB" id="5116616at2"/>
<proteinExistence type="predicted"/>
<dbReference type="EMBL" id="CP034550">
    <property type="protein sequence ID" value="QFZ21596.1"/>
    <property type="molecule type" value="Genomic_DNA"/>
</dbReference>
<organism evidence="1 2">
    <name type="scientific">Saccharothrix syringae</name>
    <name type="common">Nocardiopsis syringae</name>
    <dbReference type="NCBI Taxonomy" id="103733"/>
    <lineage>
        <taxon>Bacteria</taxon>
        <taxon>Bacillati</taxon>
        <taxon>Actinomycetota</taxon>
        <taxon>Actinomycetes</taxon>
        <taxon>Pseudonocardiales</taxon>
        <taxon>Pseudonocardiaceae</taxon>
        <taxon>Saccharothrix</taxon>
    </lineage>
</organism>
<evidence type="ECO:0000313" key="2">
    <source>
        <dbReference type="Proteomes" id="UP000325787"/>
    </source>
</evidence>
<protein>
    <submittedName>
        <fullName evidence="1">DUF2795 domain-containing protein</fullName>
    </submittedName>
</protein>
<sequence length="63" mass="6986">MSAPTVREHVEHALEEVEFPATKDDLMDAAIRKGEATAIQALRELPETDYADRHAVLKAVGDR</sequence>
<name>A0A5Q0H5W2_SACSY</name>
<gene>
    <name evidence="1" type="ORF">EKG83_33130</name>
</gene>
<reference evidence="2" key="1">
    <citation type="journal article" date="2021" name="Curr. Microbiol.">
        <title>Complete genome of nocamycin-producing strain Saccharothrix syringae NRRL B-16468 reveals the biosynthetic potential for secondary metabolites.</title>
        <authorList>
            <person name="Mo X."/>
            <person name="Yang S."/>
        </authorList>
    </citation>
    <scope>NUCLEOTIDE SEQUENCE [LARGE SCALE GENOMIC DNA]</scope>
    <source>
        <strain evidence="2">ATCC 51364 / DSM 43886 / JCM 6844 / KCTC 9398 / NBRC 14523 / NRRL B-16468 / INA 2240</strain>
    </source>
</reference>
<dbReference type="AlphaFoldDB" id="A0A5Q0H5W2"/>
<dbReference type="Proteomes" id="UP000325787">
    <property type="component" value="Chromosome"/>
</dbReference>
<dbReference type="InterPro" id="IPR021527">
    <property type="entry name" value="DUF2795"/>
</dbReference>